<dbReference type="OrthoDB" id="10260545at2759"/>
<feature type="region of interest" description="Disordered" evidence="1">
    <location>
        <begin position="1"/>
        <end position="32"/>
    </location>
</feature>
<accession>A0A813TV66</accession>
<name>A0A813TV66_9BILA</name>
<organism evidence="2 3">
    <name type="scientific">Brachionus calyciflorus</name>
    <dbReference type="NCBI Taxonomy" id="104777"/>
    <lineage>
        <taxon>Eukaryota</taxon>
        <taxon>Metazoa</taxon>
        <taxon>Spiralia</taxon>
        <taxon>Gnathifera</taxon>
        <taxon>Rotifera</taxon>
        <taxon>Eurotatoria</taxon>
        <taxon>Monogononta</taxon>
        <taxon>Pseudotrocha</taxon>
        <taxon>Ploima</taxon>
        <taxon>Brachionidae</taxon>
        <taxon>Brachionus</taxon>
    </lineage>
</organism>
<reference evidence="2" key="1">
    <citation type="submission" date="2021-02" db="EMBL/GenBank/DDBJ databases">
        <authorList>
            <person name="Nowell W R."/>
        </authorList>
    </citation>
    <scope>NUCLEOTIDE SEQUENCE</scope>
    <source>
        <strain evidence="2">Ploen Becks lab</strain>
    </source>
</reference>
<proteinExistence type="predicted"/>
<gene>
    <name evidence="2" type="ORF">OXX778_LOCUS7253</name>
</gene>
<evidence type="ECO:0000256" key="1">
    <source>
        <dbReference type="SAM" id="MobiDB-lite"/>
    </source>
</evidence>
<protein>
    <submittedName>
        <fullName evidence="2">Uncharacterized protein</fullName>
    </submittedName>
</protein>
<sequence>MTFTRCNNRAKTRSQMTRHRESKNQEASSELPEKHIGNLSNLLINENFLLTCNESTSQVEKLIQDVNKNGFVITYFHQVKSFKTMKLTIDARRIQDTPNAGGSSIESEALSFEILKKFFNAELLKTEMEVVYFPEGGSITDYVIRIFNKVIGVSVTRAMKKNFELYTIEDADNLLRKKLKGILQSSRNSLVKWHKQILHVWAFDENCVDSLLIAWSELNYELKSNTVLIITVANKSKEVFVNQAPKIKKKKLIKNIF</sequence>
<dbReference type="Proteomes" id="UP000663879">
    <property type="component" value="Unassembled WGS sequence"/>
</dbReference>
<evidence type="ECO:0000313" key="2">
    <source>
        <dbReference type="EMBL" id="CAF0816765.1"/>
    </source>
</evidence>
<comment type="caution">
    <text evidence="2">The sequence shown here is derived from an EMBL/GenBank/DDBJ whole genome shotgun (WGS) entry which is preliminary data.</text>
</comment>
<dbReference type="EMBL" id="CAJNOC010000915">
    <property type="protein sequence ID" value="CAF0816765.1"/>
    <property type="molecule type" value="Genomic_DNA"/>
</dbReference>
<feature type="compositionally biased region" description="Basic residues" evidence="1">
    <location>
        <begin position="8"/>
        <end position="17"/>
    </location>
</feature>
<keyword evidence="3" id="KW-1185">Reference proteome</keyword>
<evidence type="ECO:0000313" key="3">
    <source>
        <dbReference type="Proteomes" id="UP000663879"/>
    </source>
</evidence>
<dbReference type="AlphaFoldDB" id="A0A813TV66"/>